<dbReference type="EMBL" id="BRXY01000016">
    <property type="protein sequence ID" value="GMH53030.1"/>
    <property type="molecule type" value="Genomic_DNA"/>
</dbReference>
<evidence type="ECO:0000259" key="2">
    <source>
        <dbReference type="Pfam" id="PF00850"/>
    </source>
</evidence>
<dbReference type="GO" id="GO:0004407">
    <property type="term" value="F:histone deacetylase activity"/>
    <property type="evidence" value="ECO:0007669"/>
    <property type="project" value="TreeGrafter"/>
</dbReference>
<feature type="chain" id="PRO_5040918048" description="Histone deacetylase domain-containing protein" evidence="1">
    <location>
        <begin position="19"/>
        <end position="320"/>
    </location>
</feature>
<dbReference type="PRINTS" id="PR01270">
    <property type="entry name" value="HDASUPER"/>
</dbReference>
<dbReference type="InterPro" id="IPR023696">
    <property type="entry name" value="Ureohydrolase_dom_sf"/>
</dbReference>
<dbReference type="Proteomes" id="UP001165085">
    <property type="component" value="Unassembled WGS sequence"/>
</dbReference>
<dbReference type="Pfam" id="PF00850">
    <property type="entry name" value="Hist_deacetyl"/>
    <property type="match status" value="1"/>
</dbReference>
<proteinExistence type="predicted"/>
<sequence>MKTLIALFIISIVHPVTNLTIIHQPNHALHAPPPGVPHAERPDRLNSIMSKLTSDDTDLAASGVTITTASNPLQRVEASINQTHASSYISLLRKTVGGLNSDTYVAPTSYRTMLTASSCWLSCMDIAAESKGPAFALTRPPGHHATKSSGMGFCLINFCALSALSYLSLSSSSRVGVLDIDVHFGNGSADILADVDRVRFASVHEKGIYPGSGEGEPEGSNIFKLSVESGCLGSEWLLGVEKCLDYVLADEPDLLIVSVGYDALTEDPLAGLNLKGEDYQQAMKMITKRFPKERTMLGLEGGYDLEATADAVLKTCEALI</sequence>
<dbReference type="AlphaFoldDB" id="A0A9W7DSV5"/>
<reference evidence="4" key="1">
    <citation type="journal article" date="2023" name="Commun. Biol.">
        <title>Genome analysis of Parmales, the sister group of diatoms, reveals the evolutionary specialization of diatoms from phago-mixotrophs to photoautotrophs.</title>
        <authorList>
            <person name="Ban H."/>
            <person name="Sato S."/>
            <person name="Yoshikawa S."/>
            <person name="Yamada K."/>
            <person name="Nakamura Y."/>
            <person name="Ichinomiya M."/>
            <person name="Sato N."/>
            <person name="Blanc-Mathieu R."/>
            <person name="Endo H."/>
            <person name="Kuwata A."/>
            <person name="Ogata H."/>
        </authorList>
    </citation>
    <scope>NUCLEOTIDE SEQUENCE [LARGE SCALE GENOMIC DNA]</scope>
    <source>
        <strain evidence="4">NIES 3701</strain>
    </source>
</reference>
<dbReference type="InterPro" id="IPR037138">
    <property type="entry name" value="His_deacetylse_dom_sf"/>
</dbReference>
<dbReference type="InterPro" id="IPR023801">
    <property type="entry name" value="His_deacetylse_dom"/>
</dbReference>
<dbReference type="SUPFAM" id="SSF52768">
    <property type="entry name" value="Arginase/deacetylase"/>
    <property type="match status" value="1"/>
</dbReference>
<evidence type="ECO:0000313" key="3">
    <source>
        <dbReference type="EMBL" id="GMH53030.1"/>
    </source>
</evidence>
<feature type="domain" description="Histone deacetylase" evidence="2">
    <location>
        <begin position="38"/>
        <end position="318"/>
    </location>
</feature>
<comment type="caution">
    <text evidence="3">The sequence shown here is derived from an EMBL/GenBank/DDBJ whole genome shotgun (WGS) entry which is preliminary data.</text>
</comment>
<keyword evidence="4" id="KW-1185">Reference proteome</keyword>
<gene>
    <name evidence="3" type="ORF">TrST_g11042</name>
</gene>
<protein>
    <recommendedName>
        <fullName evidence="2">Histone deacetylase domain-containing protein</fullName>
    </recommendedName>
</protein>
<dbReference type="OrthoDB" id="424012at2759"/>
<evidence type="ECO:0000313" key="4">
    <source>
        <dbReference type="Proteomes" id="UP001165085"/>
    </source>
</evidence>
<evidence type="ECO:0000256" key="1">
    <source>
        <dbReference type="SAM" id="SignalP"/>
    </source>
</evidence>
<dbReference type="InterPro" id="IPR000286">
    <property type="entry name" value="HDACs"/>
</dbReference>
<dbReference type="GO" id="GO:0040029">
    <property type="term" value="P:epigenetic regulation of gene expression"/>
    <property type="evidence" value="ECO:0007669"/>
    <property type="project" value="TreeGrafter"/>
</dbReference>
<keyword evidence="1" id="KW-0732">Signal</keyword>
<organism evidence="3 4">
    <name type="scientific">Triparma strigata</name>
    <dbReference type="NCBI Taxonomy" id="1606541"/>
    <lineage>
        <taxon>Eukaryota</taxon>
        <taxon>Sar</taxon>
        <taxon>Stramenopiles</taxon>
        <taxon>Ochrophyta</taxon>
        <taxon>Bolidophyceae</taxon>
        <taxon>Parmales</taxon>
        <taxon>Triparmaceae</taxon>
        <taxon>Triparma</taxon>
    </lineage>
</organism>
<accession>A0A9W7DSV5</accession>
<name>A0A9W7DSV5_9STRA</name>
<dbReference type="PANTHER" id="PTHR10625:SF10">
    <property type="entry name" value="HISTONE DEACETYLASE HDAC1"/>
    <property type="match status" value="1"/>
</dbReference>
<dbReference type="Gene3D" id="3.40.800.20">
    <property type="entry name" value="Histone deacetylase domain"/>
    <property type="match status" value="1"/>
</dbReference>
<dbReference type="PANTHER" id="PTHR10625">
    <property type="entry name" value="HISTONE DEACETYLASE HDAC1-RELATED"/>
    <property type="match status" value="1"/>
</dbReference>
<feature type="signal peptide" evidence="1">
    <location>
        <begin position="1"/>
        <end position="18"/>
    </location>
</feature>